<dbReference type="OrthoDB" id="10263222at2759"/>
<dbReference type="AlphaFoldDB" id="A0A653CYQ1"/>
<dbReference type="GO" id="GO:0000460">
    <property type="term" value="P:maturation of 5.8S rRNA"/>
    <property type="evidence" value="ECO:0007669"/>
    <property type="project" value="TreeGrafter"/>
</dbReference>
<dbReference type="EMBL" id="CAACVG010009314">
    <property type="protein sequence ID" value="VEN52853.1"/>
    <property type="molecule type" value="Genomic_DNA"/>
</dbReference>
<keyword evidence="2" id="KW-1185">Reference proteome</keyword>
<accession>A0A653CYQ1</accession>
<sequence length="487" mass="56558">MALSQKHSGKVFVPWFNTSEWRKVYYSLHSGSETDYRTALRILKIWKTRTPQLSAGLEGTLIVLQALLLEDNTLEESQITQIYALSIMRFLNLCAANTDRQGTFTRSVEQHDLPKWLADIRHDVAHAHKLPCNEILKVGLETALQWLLERYWGQQFELIQDYEVCEEQLGLEVTEVVTLYARLLLNIHNKTEKDISGVYMNRLNNLIKRKYSMKPDQLDAETIKSVLEETIRQLLSDQSNQKAMAKNIEVLVSNEYMLGVTPEIIIGQIPLSFRNIWIDLLDILNDNNLLLPLLDKLYHFTGNLLMSNFLRHVASLWINEIFKGLLRSRYLEQEENVPEEKYSQIKDNIKFKSPRQLPEDKAQQFEDKVLNSPNEYVFNYLESMMLHNRRHEDYIQETKKLLSKLLSNQNTSWDNNLATLDDLPELIEDDDADAVPKVEVKLEPKVIEPMDVATTRWTLIVDTKAFRGCPLGVLPHQQCDTNPTLAY</sequence>
<organism evidence="1 2">
    <name type="scientific">Callosobruchus maculatus</name>
    <name type="common">Southern cowpea weevil</name>
    <name type="synonym">Pulse bruchid</name>
    <dbReference type="NCBI Taxonomy" id="64391"/>
    <lineage>
        <taxon>Eukaryota</taxon>
        <taxon>Metazoa</taxon>
        <taxon>Ecdysozoa</taxon>
        <taxon>Arthropoda</taxon>
        <taxon>Hexapoda</taxon>
        <taxon>Insecta</taxon>
        <taxon>Pterygota</taxon>
        <taxon>Neoptera</taxon>
        <taxon>Endopterygota</taxon>
        <taxon>Coleoptera</taxon>
        <taxon>Polyphaga</taxon>
        <taxon>Cucujiformia</taxon>
        <taxon>Chrysomeloidea</taxon>
        <taxon>Chrysomelidae</taxon>
        <taxon>Bruchinae</taxon>
        <taxon>Bruchini</taxon>
        <taxon>Callosobruchus</taxon>
    </lineage>
</organism>
<dbReference type="InterPro" id="IPR007174">
    <property type="entry name" value="Las1"/>
</dbReference>
<dbReference type="GO" id="GO:0090730">
    <property type="term" value="C:Las1 complex"/>
    <property type="evidence" value="ECO:0007669"/>
    <property type="project" value="InterPro"/>
</dbReference>
<evidence type="ECO:0000313" key="1">
    <source>
        <dbReference type="EMBL" id="VEN52853.1"/>
    </source>
</evidence>
<dbReference type="PANTHER" id="PTHR15002:SF0">
    <property type="entry name" value="RIBOSOMAL BIOGENESIS PROTEIN LAS1L"/>
    <property type="match status" value="1"/>
</dbReference>
<protein>
    <submittedName>
        <fullName evidence="1">Uncharacterized protein</fullName>
    </submittedName>
</protein>
<name>A0A653CYQ1_CALMS</name>
<dbReference type="GO" id="GO:0004519">
    <property type="term" value="F:endonuclease activity"/>
    <property type="evidence" value="ECO:0007669"/>
    <property type="project" value="InterPro"/>
</dbReference>
<evidence type="ECO:0000313" key="2">
    <source>
        <dbReference type="Proteomes" id="UP000410492"/>
    </source>
</evidence>
<proteinExistence type="predicted"/>
<dbReference type="Pfam" id="PF04031">
    <property type="entry name" value="Las1"/>
    <property type="match status" value="1"/>
</dbReference>
<dbReference type="PANTHER" id="PTHR15002">
    <property type="entry name" value="RIBOSOMAL BIOGENESIS PROTEIN LAS1L"/>
    <property type="match status" value="1"/>
</dbReference>
<dbReference type="GO" id="GO:0030687">
    <property type="term" value="C:preribosome, large subunit precursor"/>
    <property type="evidence" value="ECO:0007669"/>
    <property type="project" value="TreeGrafter"/>
</dbReference>
<dbReference type="GO" id="GO:0000470">
    <property type="term" value="P:maturation of LSU-rRNA"/>
    <property type="evidence" value="ECO:0007669"/>
    <property type="project" value="TreeGrafter"/>
</dbReference>
<reference evidence="1 2" key="1">
    <citation type="submission" date="2019-01" db="EMBL/GenBank/DDBJ databases">
        <authorList>
            <person name="Sayadi A."/>
        </authorList>
    </citation>
    <scope>NUCLEOTIDE SEQUENCE [LARGE SCALE GENOMIC DNA]</scope>
</reference>
<dbReference type="Proteomes" id="UP000410492">
    <property type="component" value="Unassembled WGS sequence"/>
</dbReference>
<gene>
    <name evidence="1" type="ORF">CALMAC_LOCUS12846</name>
</gene>